<accession>A0A1F7J2L1</accession>
<keyword evidence="2" id="KW-0812">Transmembrane</keyword>
<evidence type="ECO:0000256" key="2">
    <source>
        <dbReference type="SAM" id="Phobius"/>
    </source>
</evidence>
<feature type="region of interest" description="Disordered" evidence="1">
    <location>
        <begin position="73"/>
        <end position="92"/>
    </location>
</feature>
<organism evidence="3 4">
    <name type="scientific">Candidatus Roizmanbacteria bacterium RIFCSPLOWO2_01_FULL_40_42</name>
    <dbReference type="NCBI Taxonomy" id="1802066"/>
    <lineage>
        <taxon>Bacteria</taxon>
        <taxon>Candidatus Roizmaniibacteriota</taxon>
    </lineage>
</organism>
<feature type="compositionally biased region" description="Polar residues" evidence="1">
    <location>
        <begin position="1"/>
        <end position="10"/>
    </location>
</feature>
<evidence type="ECO:0000313" key="3">
    <source>
        <dbReference type="EMBL" id="OGK49850.1"/>
    </source>
</evidence>
<evidence type="ECO:0000256" key="1">
    <source>
        <dbReference type="SAM" id="MobiDB-lite"/>
    </source>
</evidence>
<feature type="transmembrane region" description="Helical" evidence="2">
    <location>
        <begin position="27"/>
        <end position="47"/>
    </location>
</feature>
<proteinExistence type="predicted"/>
<dbReference type="Proteomes" id="UP000178558">
    <property type="component" value="Unassembled WGS sequence"/>
</dbReference>
<evidence type="ECO:0000313" key="4">
    <source>
        <dbReference type="Proteomes" id="UP000178558"/>
    </source>
</evidence>
<name>A0A1F7J2L1_9BACT</name>
<reference evidence="3 4" key="1">
    <citation type="journal article" date="2016" name="Nat. Commun.">
        <title>Thousands of microbial genomes shed light on interconnected biogeochemical processes in an aquifer system.</title>
        <authorList>
            <person name="Anantharaman K."/>
            <person name="Brown C.T."/>
            <person name="Hug L.A."/>
            <person name="Sharon I."/>
            <person name="Castelle C.J."/>
            <person name="Probst A.J."/>
            <person name="Thomas B.C."/>
            <person name="Singh A."/>
            <person name="Wilkins M.J."/>
            <person name="Karaoz U."/>
            <person name="Brodie E.L."/>
            <person name="Williams K.H."/>
            <person name="Hubbard S.S."/>
            <person name="Banfield J.F."/>
        </authorList>
    </citation>
    <scope>NUCLEOTIDE SEQUENCE [LARGE SCALE GENOMIC DNA]</scope>
</reference>
<comment type="caution">
    <text evidence="3">The sequence shown here is derived from an EMBL/GenBank/DDBJ whole genome shotgun (WGS) entry which is preliminary data.</text>
</comment>
<sequence>MDASVKNSTPLPDFQGKPTGKSFVNKTLGVVLGLLVVGAIVVAAFLVSSSMGLNQQQVPTAPAQVVVPSVAVSPTPKDEEEEAATIDVGDVEKDLQDVQKDAQGL</sequence>
<gene>
    <name evidence="3" type="ORF">A3B50_03630</name>
</gene>
<dbReference type="AlphaFoldDB" id="A0A1F7J2L1"/>
<dbReference type="EMBL" id="MGAQ01000024">
    <property type="protein sequence ID" value="OGK49850.1"/>
    <property type="molecule type" value="Genomic_DNA"/>
</dbReference>
<keyword evidence="2" id="KW-0472">Membrane</keyword>
<feature type="region of interest" description="Disordered" evidence="1">
    <location>
        <begin position="1"/>
        <end position="21"/>
    </location>
</feature>
<keyword evidence="2" id="KW-1133">Transmembrane helix</keyword>
<protein>
    <submittedName>
        <fullName evidence="3">Uncharacterized protein</fullName>
    </submittedName>
</protein>